<feature type="domain" description="Tim44-like" evidence="9">
    <location>
        <begin position="179"/>
        <end position="294"/>
    </location>
</feature>
<comment type="similarity">
    <text evidence="6">Belongs to the mitochondrion-specific ribosomal protein mL45 family.</text>
</comment>
<evidence type="ECO:0000256" key="5">
    <source>
        <dbReference type="ARBA" id="ARBA00023274"/>
    </source>
</evidence>
<dbReference type="EMBL" id="RBNI01017903">
    <property type="protein sequence ID" value="RUO97644.1"/>
    <property type="molecule type" value="Genomic_DNA"/>
</dbReference>
<gene>
    <name evidence="10" type="ORF">BC936DRAFT_140787</name>
</gene>
<protein>
    <recommendedName>
        <fullName evidence="7">Large ribosomal subunit protein mL45</fullName>
    </recommendedName>
    <alternativeName>
        <fullName evidence="8">39S ribosomal protein L45, mitochondrial</fullName>
    </alternativeName>
</protein>
<proteinExistence type="inferred from homology"/>
<dbReference type="Proteomes" id="UP000268093">
    <property type="component" value="Unassembled WGS sequence"/>
</dbReference>
<evidence type="ECO:0000259" key="9">
    <source>
        <dbReference type="Pfam" id="PF04280"/>
    </source>
</evidence>
<evidence type="ECO:0000256" key="1">
    <source>
        <dbReference type="ARBA" id="ARBA00004173"/>
    </source>
</evidence>
<dbReference type="PANTHER" id="PTHR28554:SF1">
    <property type="entry name" value="LARGE RIBOSOMAL SUBUNIT PROTEIN ML45"/>
    <property type="match status" value="1"/>
</dbReference>
<evidence type="ECO:0000313" key="11">
    <source>
        <dbReference type="Proteomes" id="UP000268093"/>
    </source>
</evidence>
<keyword evidence="4" id="KW-0496">Mitochondrion</keyword>
<evidence type="ECO:0000256" key="2">
    <source>
        <dbReference type="ARBA" id="ARBA00022946"/>
    </source>
</evidence>
<feature type="non-terminal residue" evidence="10">
    <location>
        <position position="1"/>
    </location>
</feature>
<evidence type="ECO:0000313" key="10">
    <source>
        <dbReference type="EMBL" id="RUO97644.1"/>
    </source>
</evidence>
<accession>A0A433A4M3</accession>
<keyword evidence="5" id="KW-0687">Ribonucleoprotein</keyword>
<evidence type="ECO:0000256" key="6">
    <source>
        <dbReference type="ARBA" id="ARBA00038073"/>
    </source>
</evidence>
<dbReference type="InterPro" id="IPR007379">
    <property type="entry name" value="Tim44-like_dom"/>
</dbReference>
<name>A0A433A4M3_9FUNG</name>
<reference evidence="10 11" key="1">
    <citation type="journal article" date="2018" name="New Phytol.">
        <title>Phylogenomics of Endogonaceae and evolution of mycorrhizas within Mucoromycota.</title>
        <authorList>
            <person name="Chang Y."/>
            <person name="Desiro A."/>
            <person name="Na H."/>
            <person name="Sandor L."/>
            <person name="Lipzen A."/>
            <person name="Clum A."/>
            <person name="Barry K."/>
            <person name="Grigoriev I.V."/>
            <person name="Martin F.M."/>
            <person name="Stajich J.E."/>
            <person name="Smith M.E."/>
            <person name="Bonito G."/>
            <person name="Spatafora J.W."/>
        </authorList>
    </citation>
    <scope>NUCLEOTIDE SEQUENCE [LARGE SCALE GENOMIC DNA]</scope>
    <source>
        <strain evidence="10 11">GMNB39</strain>
    </source>
</reference>
<keyword evidence="3" id="KW-0689">Ribosomal protein</keyword>
<keyword evidence="2" id="KW-0809">Transit peptide</keyword>
<evidence type="ECO:0000256" key="8">
    <source>
        <dbReference type="ARBA" id="ARBA00043031"/>
    </source>
</evidence>
<dbReference type="Pfam" id="PF04280">
    <property type="entry name" value="Tim44"/>
    <property type="match status" value="1"/>
</dbReference>
<dbReference type="GO" id="GO:0005840">
    <property type="term" value="C:ribosome"/>
    <property type="evidence" value="ECO:0007669"/>
    <property type="project" value="UniProtKB-KW"/>
</dbReference>
<dbReference type="GO" id="GO:1990904">
    <property type="term" value="C:ribonucleoprotein complex"/>
    <property type="evidence" value="ECO:0007669"/>
    <property type="project" value="UniProtKB-KW"/>
</dbReference>
<dbReference type="AlphaFoldDB" id="A0A433A4M3"/>
<organism evidence="10 11">
    <name type="scientific">Jimgerdemannia flammicorona</name>
    <dbReference type="NCBI Taxonomy" id="994334"/>
    <lineage>
        <taxon>Eukaryota</taxon>
        <taxon>Fungi</taxon>
        <taxon>Fungi incertae sedis</taxon>
        <taxon>Mucoromycota</taxon>
        <taxon>Mucoromycotina</taxon>
        <taxon>Endogonomycetes</taxon>
        <taxon>Endogonales</taxon>
        <taxon>Endogonaceae</taxon>
        <taxon>Jimgerdemannia</taxon>
    </lineage>
</organism>
<dbReference type="OrthoDB" id="19619at2759"/>
<dbReference type="InterPro" id="IPR032710">
    <property type="entry name" value="NTF2-like_dom_sf"/>
</dbReference>
<dbReference type="SUPFAM" id="SSF54427">
    <property type="entry name" value="NTF2-like"/>
    <property type="match status" value="1"/>
</dbReference>
<evidence type="ECO:0000256" key="7">
    <source>
        <dbReference type="ARBA" id="ARBA00039448"/>
    </source>
</evidence>
<sequence length="332" mass="38096">WINKRTKKTCLAVPNFQNNVSLLSLLSTLPTSLPPYLPNLPNLPTSLPKIMLRQFTNHAPRPLFATNSVAAYPSFVLTNALVRPAALPFFCRHVSSLQTKQGEEQSKTFRQSYDYGVVDGYVPPEPANNPSFFEFRKWRLVKYRNMRNDINNLMHPTRISIISTSRPPPPPLLSLPQCRGDRTSLKEVTLDALYANLKNQLKDRKASAIWEWRCIGFVEPPRIVCVRCTGATISQDSGFAFGQITVRLHSKQTIAVYNDNGKLIQGDRDKVKNVLEFVVFQRILASKTDQWRIYGKVPETQQSFEKVPMKVPLTRVWKRFKKQIKRLIGIWK</sequence>
<dbReference type="Gene3D" id="3.10.450.240">
    <property type="match status" value="1"/>
</dbReference>
<evidence type="ECO:0000256" key="4">
    <source>
        <dbReference type="ARBA" id="ARBA00023128"/>
    </source>
</evidence>
<evidence type="ECO:0000256" key="3">
    <source>
        <dbReference type="ARBA" id="ARBA00022980"/>
    </source>
</evidence>
<dbReference type="InterPro" id="IPR051975">
    <property type="entry name" value="mtLSU_mL45"/>
</dbReference>
<dbReference type="GO" id="GO:0005739">
    <property type="term" value="C:mitochondrion"/>
    <property type="evidence" value="ECO:0007669"/>
    <property type="project" value="UniProtKB-SubCell"/>
</dbReference>
<keyword evidence="11" id="KW-1185">Reference proteome</keyword>
<comment type="caution">
    <text evidence="10">The sequence shown here is derived from an EMBL/GenBank/DDBJ whole genome shotgun (WGS) entry which is preliminary data.</text>
</comment>
<dbReference type="PANTHER" id="PTHR28554">
    <property type="entry name" value="39S RIBOSOMAL PROTEIN L45, MITOCHONDRIAL"/>
    <property type="match status" value="1"/>
</dbReference>
<comment type="subcellular location">
    <subcellularLocation>
        <location evidence="1">Mitochondrion</location>
    </subcellularLocation>
</comment>